<dbReference type="Pfam" id="PF08443">
    <property type="entry name" value="RimK"/>
    <property type="match status" value="1"/>
</dbReference>
<accession>A0A2S1SK97</accession>
<comment type="similarity">
    <text evidence="2">In the C-terminal section; belongs to the MurCDEF family.</text>
</comment>
<dbReference type="GO" id="GO:0071160">
    <property type="term" value="F:cyanophycin synthetase activity (L-aspartate-adding)"/>
    <property type="evidence" value="ECO:0007669"/>
    <property type="project" value="UniProtKB-EC"/>
</dbReference>
<dbReference type="Pfam" id="PF08245">
    <property type="entry name" value="Mur_ligase_M"/>
    <property type="match status" value="1"/>
</dbReference>
<dbReference type="SUPFAM" id="SSF56059">
    <property type="entry name" value="Glutathione synthetase ATP-binding domain-like"/>
    <property type="match status" value="1"/>
</dbReference>
<dbReference type="InterPro" id="IPR004101">
    <property type="entry name" value="Mur_ligase_C"/>
</dbReference>
<organism evidence="15 16">
    <name type="scientific">Flavobacterium pallidum</name>
    <dbReference type="NCBI Taxonomy" id="2172098"/>
    <lineage>
        <taxon>Bacteria</taxon>
        <taxon>Pseudomonadati</taxon>
        <taxon>Bacteroidota</taxon>
        <taxon>Flavobacteriia</taxon>
        <taxon>Flavobacteriales</taxon>
        <taxon>Flavobacteriaceae</taxon>
        <taxon>Flavobacterium</taxon>
    </lineage>
</organism>
<dbReference type="Gene3D" id="3.90.190.20">
    <property type="entry name" value="Mur ligase, C-terminal domain"/>
    <property type="match status" value="1"/>
</dbReference>
<evidence type="ECO:0000313" key="16">
    <source>
        <dbReference type="Proteomes" id="UP000244937"/>
    </source>
</evidence>
<dbReference type="GO" id="GO:0046872">
    <property type="term" value="F:metal ion binding"/>
    <property type="evidence" value="ECO:0007669"/>
    <property type="project" value="InterPro"/>
</dbReference>
<evidence type="ECO:0000256" key="12">
    <source>
        <dbReference type="ARBA" id="ARBA00048425"/>
    </source>
</evidence>
<evidence type="ECO:0000256" key="1">
    <source>
        <dbReference type="ARBA" id="ARBA00003184"/>
    </source>
</evidence>
<evidence type="ECO:0000256" key="8">
    <source>
        <dbReference type="ARBA" id="ARBA00022741"/>
    </source>
</evidence>
<dbReference type="OrthoDB" id="9803907at2"/>
<dbReference type="NCBIfam" id="TIGR02068">
    <property type="entry name" value="cya_phycin_syn"/>
    <property type="match status" value="1"/>
</dbReference>
<dbReference type="Proteomes" id="UP000244937">
    <property type="component" value="Chromosome"/>
</dbReference>
<dbReference type="KEGG" id="fpal:HYN49_13285"/>
<feature type="domain" description="ATP-grasp" evidence="14">
    <location>
        <begin position="221"/>
        <end position="474"/>
    </location>
</feature>
<dbReference type="EC" id="6.3.2.29" evidence="5"/>
<dbReference type="InterPro" id="IPR013651">
    <property type="entry name" value="ATP-grasp_RimK-type"/>
</dbReference>
<gene>
    <name evidence="15" type="primary">cphA</name>
    <name evidence="15" type="ORF">HYN49_13285</name>
</gene>
<keyword evidence="8 13" id="KW-0547">Nucleotide-binding</keyword>
<dbReference type="EMBL" id="CP029187">
    <property type="protein sequence ID" value="AWI26791.1"/>
    <property type="molecule type" value="Genomic_DNA"/>
</dbReference>
<evidence type="ECO:0000256" key="6">
    <source>
        <dbReference type="ARBA" id="ARBA00022036"/>
    </source>
</evidence>
<evidence type="ECO:0000256" key="3">
    <source>
        <dbReference type="ARBA" id="ARBA00011738"/>
    </source>
</evidence>
<dbReference type="InterPro" id="IPR013221">
    <property type="entry name" value="Mur_ligase_cen"/>
</dbReference>
<reference evidence="15 16" key="1">
    <citation type="submission" date="2018-05" db="EMBL/GenBank/DDBJ databases">
        <title>Genome sequencing of Flavobacterium sp. HYN0049.</title>
        <authorList>
            <person name="Yi H."/>
            <person name="Baek C."/>
        </authorList>
    </citation>
    <scope>NUCLEOTIDE SEQUENCE [LARGE SCALE GENOMIC DNA]</scope>
    <source>
        <strain evidence="15 16">HYN0049</strain>
    </source>
</reference>
<evidence type="ECO:0000256" key="10">
    <source>
        <dbReference type="ARBA" id="ARBA00031353"/>
    </source>
</evidence>
<evidence type="ECO:0000256" key="9">
    <source>
        <dbReference type="ARBA" id="ARBA00022840"/>
    </source>
</evidence>
<evidence type="ECO:0000256" key="5">
    <source>
        <dbReference type="ARBA" id="ARBA00013005"/>
    </source>
</evidence>
<dbReference type="AlphaFoldDB" id="A0A2S1SK97"/>
<dbReference type="InterPro" id="IPR011810">
    <property type="entry name" value="Cya_phycin_syn"/>
</dbReference>
<evidence type="ECO:0000256" key="13">
    <source>
        <dbReference type="PROSITE-ProRule" id="PRU00409"/>
    </source>
</evidence>
<dbReference type="Pfam" id="PF02875">
    <property type="entry name" value="Mur_ligase_C"/>
    <property type="match status" value="1"/>
</dbReference>
<dbReference type="SUPFAM" id="SSF53244">
    <property type="entry name" value="MurD-like peptide ligases, peptide-binding domain"/>
    <property type="match status" value="1"/>
</dbReference>
<dbReference type="EC" id="6.3.2.30" evidence="4"/>
<protein>
    <recommendedName>
        <fullName evidence="6">Cyanophycin synthetase</fullName>
        <ecNumber evidence="5">6.3.2.29</ecNumber>
        <ecNumber evidence="4">6.3.2.30</ecNumber>
    </recommendedName>
    <alternativeName>
        <fullName evidence="10">Cyanophycin synthase</fullName>
    </alternativeName>
</protein>
<dbReference type="Gene3D" id="3.30.470.20">
    <property type="entry name" value="ATP-grasp fold, B domain"/>
    <property type="match status" value="2"/>
</dbReference>
<keyword evidence="9 13" id="KW-0067">ATP-binding</keyword>
<dbReference type="SUPFAM" id="SSF53623">
    <property type="entry name" value="MurD-like peptide ligases, catalytic domain"/>
    <property type="match status" value="1"/>
</dbReference>
<keyword evidence="7" id="KW-0436">Ligase</keyword>
<dbReference type="PANTHER" id="PTHR23135">
    <property type="entry name" value="MUR LIGASE FAMILY MEMBER"/>
    <property type="match status" value="1"/>
</dbReference>
<dbReference type="PROSITE" id="PS50975">
    <property type="entry name" value="ATP_GRASP"/>
    <property type="match status" value="1"/>
</dbReference>
<dbReference type="GO" id="GO:0071161">
    <property type="term" value="F:cyanophycin synthetase activity (L-arginine-adding)"/>
    <property type="evidence" value="ECO:0007669"/>
    <property type="project" value="UniProtKB-EC"/>
</dbReference>
<dbReference type="NCBIfam" id="NF010623">
    <property type="entry name" value="PRK14016.1"/>
    <property type="match status" value="1"/>
</dbReference>
<dbReference type="RefSeq" id="WP_108904568.1">
    <property type="nucleotide sequence ID" value="NZ_CP029187.1"/>
</dbReference>
<name>A0A2S1SK97_9FLAO</name>
<proteinExistence type="inferred from homology"/>
<dbReference type="InterPro" id="IPR044019">
    <property type="entry name" value="Cyanophycin_syn_N"/>
</dbReference>
<dbReference type="GO" id="GO:0005524">
    <property type="term" value="F:ATP binding"/>
    <property type="evidence" value="ECO:0007669"/>
    <property type="project" value="UniProtKB-UniRule"/>
</dbReference>
<dbReference type="InterPro" id="IPR011761">
    <property type="entry name" value="ATP-grasp"/>
</dbReference>
<evidence type="ECO:0000256" key="4">
    <source>
        <dbReference type="ARBA" id="ARBA00012968"/>
    </source>
</evidence>
<evidence type="ECO:0000256" key="7">
    <source>
        <dbReference type="ARBA" id="ARBA00022598"/>
    </source>
</evidence>
<evidence type="ECO:0000256" key="11">
    <source>
        <dbReference type="ARBA" id="ARBA00048094"/>
    </source>
</evidence>
<evidence type="ECO:0000313" key="15">
    <source>
        <dbReference type="EMBL" id="AWI26791.1"/>
    </source>
</evidence>
<evidence type="ECO:0000259" key="14">
    <source>
        <dbReference type="PROSITE" id="PS50975"/>
    </source>
</evidence>
<dbReference type="Pfam" id="PF18921">
    <property type="entry name" value="Cyanophycin_syn"/>
    <property type="match status" value="1"/>
</dbReference>
<evidence type="ECO:0000256" key="2">
    <source>
        <dbReference type="ARBA" id="ARBA00009060"/>
    </source>
</evidence>
<dbReference type="PANTHER" id="PTHR23135:SF18">
    <property type="entry name" value="CYANOPHYCIN SYNTHETASE"/>
    <property type="match status" value="1"/>
</dbReference>
<comment type="catalytic activity">
    <reaction evidence="11">
        <text>[L-4-(L-arginin-2-N-yl)aspartate](n)-L-aspartate + L-arginine + ATP = [L-4-(L-arginin-2-N-yl)aspartate](n+1) + ADP + phosphate + H(+)</text>
        <dbReference type="Rhea" id="RHEA:23888"/>
        <dbReference type="Rhea" id="RHEA-COMP:13732"/>
        <dbReference type="Rhea" id="RHEA-COMP:13733"/>
        <dbReference type="ChEBI" id="CHEBI:15378"/>
        <dbReference type="ChEBI" id="CHEBI:30616"/>
        <dbReference type="ChEBI" id="CHEBI:32682"/>
        <dbReference type="ChEBI" id="CHEBI:43474"/>
        <dbReference type="ChEBI" id="CHEBI:137986"/>
        <dbReference type="ChEBI" id="CHEBI:137990"/>
        <dbReference type="ChEBI" id="CHEBI:456216"/>
        <dbReference type="EC" id="6.3.2.30"/>
    </reaction>
</comment>
<comment type="catalytic activity">
    <reaction evidence="12">
        <text>[L-4-(L-arginin-2-N-yl)aspartate](n) + L-aspartate + ATP = [L-4-(L-arginin-2-N-yl)aspartate](n)-L-aspartate + ADP + phosphate + H(+)</text>
        <dbReference type="Rhea" id="RHEA:13277"/>
        <dbReference type="Rhea" id="RHEA-COMP:13728"/>
        <dbReference type="Rhea" id="RHEA-COMP:13733"/>
        <dbReference type="ChEBI" id="CHEBI:15378"/>
        <dbReference type="ChEBI" id="CHEBI:29991"/>
        <dbReference type="ChEBI" id="CHEBI:30616"/>
        <dbReference type="ChEBI" id="CHEBI:43474"/>
        <dbReference type="ChEBI" id="CHEBI:137986"/>
        <dbReference type="ChEBI" id="CHEBI:137990"/>
        <dbReference type="ChEBI" id="CHEBI:456216"/>
        <dbReference type="EC" id="6.3.2.29"/>
    </reaction>
</comment>
<sequence>MKILKTQVLRGPNVWSNYRNRLIQVRLDLEEMEEFPTDKIKGFCSRLKSLLPSMIEHECSEGKRGGFFERVERGTWLGHVMEHIALEIQSMAGMETGYGRTRSTSTKGIYNLVFTYEVEEAGLYAAQAAFRIINALCDNETYDLKDDITQLKFLKRRYGLGPSTLSIVKEAEKRGIPWTRLGKNSKIQLGYGVNQKQFQATITCNTANTAVNIAGDKDATKKLLAKAMVPVAAGDVCQTIEGLNDIIDSIGFPIVIKPLNGNHGKGATIGINNPDAAIDAFAEAKVFGRYVVVEKFVSGSDFRLLVIDGKFVAASKRVPAHVIGDGKSDISDLIDRVNSQPNRGEGHEAALTKITCDHDTDNQLQKYGYTLQSIPAANEIIYLKSTANISTGGTAEDVTDEIHPENIFTAERIAKIVGLDVCGIDIMAANITEPLRKTQGVVLEVNAAPGFRMHLEPSIGKPRNVAKAVVDMLYPPGSVSTVPLFAVTGTNGKTTTTRLLAHIAKTAGYCPGYTTTDGIYIGDYRIQEGDTTGPVSGSLILSDPTIDFAVLETARGGLLRGGLCFEQCDVGIITNIQEDHLGLNDIEDLRDLANVKAVVARSVKTDGWAVLNAEDENCVRIANQIDCNVAFFAFDEDLPLIQRRIKRGRPVAVLSGNDITIIKGSDRIILDSVFNIPLTENGHCRFMISNVMAAALAAYCYGLTIELIREALHSFTPDYETTPGRMNLFDMGTYKVLVDYAHNPHGLMAMKDYLSHVDASRKIGIIAGIGDRREEDTITLAKIAAGMFDHIIVRQEHSLRGKTVDEINALVVKGIQSAGTKTTYDLIPNEPEAIAFAIRMAAPGDLIVALSDGHREVVDIILEEQEYIKSTADRQLLYPV</sequence>
<dbReference type="Gene3D" id="3.40.1190.10">
    <property type="entry name" value="Mur-like, catalytic domain"/>
    <property type="match status" value="1"/>
</dbReference>
<comment type="function">
    <text evidence="1">Catalyzes the ATP-dependent polymerization of arginine and aspartate to multi-L-arginyl-poly-L-aspartic acid (cyanophycin; a water-insoluble reserve polymer).</text>
</comment>
<keyword evidence="16" id="KW-1185">Reference proteome</keyword>
<dbReference type="InterPro" id="IPR036565">
    <property type="entry name" value="Mur-like_cat_sf"/>
</dbReference>
<comment type="subunit">
    <text evidence="3">Homodimer.</text>
</comment>
<dbReference type="InterPro" id="IPR036615">
    <property type="entry name" value="Mur_ligase_C_dom_sf"/>
</dbReference>